<dbReference type="GeneID" id="87805028"/>
<evidence type="ECO:0000256" key="4">
    <source>
        <dbReference type="ARBA" id="ARBA00022833"/>
    </source>
</evidence>
<dbReference type="Pfam" id="PF02900">
    <property type="entry name" value="LigB"/>
    <property type="match status" value="1"/>
</dbReference>
<sequence>MTREDYGSEPPMPCFFFSHGTTANIMKKTPVAAYWEEVGRQALAQGVERIVVFSAHWETLNDEIRISADPHPKKQPVPWADPTVYKYFDSNVDVNLAGEVHDILKGAGFDVKLEKDFEEVHDSFMVLKWMFPGGKSLPHVVVSHNARCDPGFHLRMGEALRPLRFRKTLLLGSGGGVHNLYRNNWPQIVFRRDSAAQGRPPEQWAIDFSEGLTSVVVQNSGPGLRRGISRLMSHPQFRNAHGTDEHYIPAVVVAGAAGHQDDTGTKNYVGAEAWELVNLRNMQYQFGDWPKAPHVTPIRNSIRDIKVGA</sequence>
<accession>A0AAF1BNK6</accession>
<evidence type="ECO:0000256" key="1">
    <source>
        <dbReference type="ARBA" id="ARBA00001947"/>
    </source>
</evidence>
<keyword evidence="4" id="KW-0862">Zinc</keyword>
<dbReference type="PIRSF" id="PIRSF006157">
    <property type="entry name" value="Doxgns_DODA"/>
    <property type="match status" value="1"/>
</dbReference>
<evidence type="ECO:0000256" key="3">
    <source>
        <dbReference type="ARBA" id="ARBA00022723"/>
    </source>
</evidence>
<name>A0AAF1BNK6_9TREE</name>
<dbReference type="AlphaFoldDB" id="A0AAF1BNK6"/>
<keyword evidence="5" id="KW-0560">Oxidoreductase</keyword>
<dbReference type="GO" id="GO:0008198">
    <property type="term" value="F:ferrous iron binding"/>
    <property type="evidence" value="ECO:0007669"/>
    <property type="project" value="InterPro"/>
</dbReference>
<comment type="similarity">
    <text evidence="2">Belongs to the DODA-type extradiol aromatic ring-opening dioxygenase family.</text>
</comment>
<dbReference type="CDD" id="cd07363">
    <property type="entry name" value="45_DOPA_Dioxygenase"/>
    <property type="match status" value="1"/>
</dbReference>
<keyword evidence="8" id="KW-1185">Reference proteome</keyword>
<dbReference type="SUPFAM" id="SSF53213">
    <property type="entry name" value="LigB-like"/>
    <property type="match status" value="1"/>
</dbReference>
<evidence type="ECO:0000256" key="2">
    <source>
        <dbReference type="ARBA" id="ARBA00007581"/>
    </source>
</evidence>
<dbReference type="EMBL" id="CP086715">
    <property type="protein sequence ID" value="WOO78223.1"/>
    <property type="molecule type" value="Genomic_DNA"/>
</dbReference>
<evidence type="ECO:0000313" key="8">
    <source>
        <dbReference type="Proteomes" id="UP000827549"/>
    </source>
</evidence>
<dbReference type="InterPro" id="IPR004183">
    <property type="entry name" value="Xdiol_dOase_suB"/>
</dbReference>
<keyword evidence="7" id="KW-0223">Dioxygenase</keyword>
<dbReference type="Proteomes" id="UP000827549">
    <property type="component" value="Chromosome 2"/>
</dbReference>
<evidence type="ECO:0000259" key="6">
    <source>
        <dbReference type="Pfam" id="PF02900"/>
    </source>
</evidence>
<dbReference type="GO" id="GO:0008270">
    <property type="term" value="F:zinc ion binding"/>
    <property type="evidence" value="ECO:0007669"/>
    <property type="project" value="InterPro"/>
</dbReference>
<organism evidence="7 8">
    <name type="scientific">Vanrija pseudolonga</name>
    <dbReference type="NCBI Taxonomy" id="143232"/>
    <lineage>
        <taxon>Eukaryota</taxon>
        <taxon>Fungi</taxon>
        <taxon>Dikarya</taxon>
        <taxon>Basidiomycota</taxon>
        <taxon>Agaricomycotina</taxon>
        <taxon>Tremellomycetes</taxon>
        <taxon>Trichosporonales</taxon>
        <taxon>Trichosporonaceae</taxon>
        <taxon>Vanrija</taxon>
    </lineage>
</organism>
<dbReference type="PANTHER" id="PTHR30096">
    <property type="entry name" value="4,5-DOPA DIOXYGENASE EXTRADIOL-LIKE PROTEIN"/>
    <property type="match status" value="1"/>
</dbReference>
<dbReference type="GO" id="GO:0016702">
    <property type="term" value="F:oxidoreductase activity, acting on single donors with incorporation of molecular oxygen, incorporation of two atoms of oxygen"/>
    <property type="evidence" value="ECO:0007669"/>
    <property type="project" value="UniProtKB-ARBA"/>
</dbReference>
<evidence type="ECO:0000313" key="7">
    <source>
        <dbReference type="EMBL" id="WOO78223.1"/>
    </source>
</evidence>
<reference evidence="7" key="1">
    <citation type="submission" date="2023-10" db="EMBL/GenBank/DDBJ databases">
        <authorList>
            <person name="Noh H."/>
        </authorList>
    </citation>
    <scope>NUCLEOTIDE SEQUENCE</scope>
    <source>
        <strain evidence="7">DUCC4014</strain>
    </source>
</reference>
<comment type="cofactor">
    <cofactor evidence="1">
        <name>Zn(2+)</name>
        <dbReference type="ChEBI" id="CHEBI:29105"/>
    </cofactor>
</comment>
<protein>
    <submittedName>
        <fullName evidence="7">4,5-DOPA dioxygenase extradiol</fullName>
    </submittedName>
</protein>
<evidence type="ECO:0000256" key="5">
    <source>
        <dbReference type="ARBA" id="ARBA00023002"/>
    </source>
</evidence>
<dbReference type="Gene3D" id="3.40.830.10">
    <property type="entry name" value="LigB-like"/>
    <property type="match status" value="1"/>
</dbReference>
<gene>
    <name evidence="7" type="primary">DODA</name>
    <name evidence="7" type="ORF">LOC62_02G001774</name>
</gene>
<proteinExistence type="inferred from homology"/>
<dbReference type="InterPro" id="IPR014436">
    <property type="entry name" value="Extradiol_dOase_DODA"/>
</dbReference>
<dbReference type="PANTHER" id="PTHR30096:SF1">
    <property type="entry name" value="AROMATIC RING-OPENING DIOXYGENASE FAMILY PROTEIN (AFU_ORTHOLOGUE AFUA_7G00640)"/>
    <property type="match status" value="1"/>
</dbReference>
<dbReference type="RefSeq" id="XP_062624255.1">
    <property type="nucleotide sequence ID" value="XM_062768271.1"/>
</dbReference>
<feature type="domain" description="Extradiol ring-cleavage dioxygenase class III enzyme subunit B" evidence="6">
    <location>
        <begin position="29"/>
        <end position="266"/>
    </location>
</feature>
<keyword evidence="3" id="KW-0479">Metal-binding</keyword>